<feature type="transmembrane region" description="Helical" evidence="6">
    <location>
        <begin position="129"/>
        <end position="149"/>
    </location>
</feature>
<dbReference type="InterPro" id="IPR005829">
    <property type="entry name" value="Sugar_transporter_CS"/>
</dbReference>
<evidence type="ECO:0000256" key="2">
    <source>
        <dbReference type="ARBA" id="ARBA00022692"/>
    </source>
</evidence>
<dbReference type="GO" id="GO:0046323">
    <property type="term" value="P:D-glucose import"/>
    <property type="evidence" value="ECO:0007669"/>
    <property type="project" value="TreeGrafter"/>
</dbReference>
<gene>
    <name evidence="8" type="ORF">scyTo_0007299</name>
</gene>
<keyword evidence="4 6" id="KW-0472">Membrane</keyword>
<evidence type="ECO:0000256" key="3">
    <source>
        <dbReference type="ARBA" id="ARBA00022989"/>
    </source>
</evidence>
<name>A0A401NPS6_SCYTO</name>
<feature type="transmembrane region" description="Helical" evidence="6">
    <location>
        <begin position="75"/>
        <end position="94"/>
    </location>
</feature>
<dbReference type="SUPFAM" id="SSF103473">
    <property type="entry name" value="MFS general substrate transporter"/>
    <property type="match status" value="1"/>
</dbReference>
<feature type="domain" description="Major facilitator superfamily (MFS) profile" evidence="7">
    <location>
        <begin position="81"/>
        <end position="373"/>
    </location>
</feature>
<evidence type="ECO:0000256" key="4">
    <source>
        <dbReference type="ARBA" id="ARBA00023136"/>
    </source>
</evidence>
<reference evidence="8 9" key="1">
    <citation type="journal article" date="2018" name="Nat. Ecol. Evol.">
        <title>Shark genomes provide insights into elasmobranch evolution and the origin of vertebrates.</title>
        <authorList>
            <person name="Hara Y"/>
            <person name="Yamaguchi K"/>
            <person name="Onimaru K"/>
            <person name="Kadota M"/>
            <person name="Koyanagi M"/>
            <person name="Keeley SD"/>
            <person name="Tatsumi K"/>
            <person name="Tanaka K"/>
            <person name="Motone F"/>
            <person name="Kageyama Y"/>
            <person name="Nozu R"/>
            <person name="Adachi N"/>
            <person name="Nishimura O"/>
            <person name="Nakagawa R"/>
            <person name="Tanegashima C"/>
            <person name="Kiyatake I"/>
            <person name="Matsumoto R"/>
            <person name="Murakumo K"/>
            <person name="Nishida K"/>
            <person name="Terakita A"/>
            <person name="Kuratani S"/>
            <person name="Sato K"/>
            <person name="Hyodo S Kuraku.S."/>
        </authorList>
    </citation>
    <scope>NUCLEOTIDE SEQUENCE [LARGE SCALE GENOMIC DNA]</scope>
</reference>
<feature type="compositionally biased region" description="Acidic residues" evidence="5">
    <location>
        <begin position="28"/>
        <end position="42"/>
    </location>
</feature>
<comment type="subcellular location">
    <subcellularLocation>
        <location evidence="1">Membrane</location>
        <topology evidence="1">Multi-pass membrane protein</topology>
    </subcellularLocation>
</comment>
<evidence type="ECO:0000256" key="6">
    <source>
        <dbReference type="SAM" id="Phobius"/>
    </source>
</evidence>
<keyword evidence="3 6" id="KW-1133">Transmembrane helix</keyword>
<dbReference type="GO" id="GO:0070837">
    <property type="term" value="P:dehydroascorbic acid transport"/>
    <property type="evidence" value="ECO:0007669"/>
    <property type="project" value="TreeGrafter"/>
</dbReference>
<dbReference type="EMBL" id="BFAA01002616">
    <property type="protein sequence ID" value="GCB62880.1"/>
    <property type="molecule type" value="Genomic_DNA"/>
</dbReference>
<feature type="region of interest" description="Disordered" evidence="5">
    <location>
        <begin position="1"/>
        <end position="42"/>
    </location>
</feature>
<dbReference type="InterPro" id="IPR020846">
    <property type="entry name" value="MFS_dom"/>
</dbReference>
<evidence type="ECO:0000259" key="7">
    <source>
        <dbReference type="PROSITE" id="PS50850"/>
    </source>
</evidence>
<dbReference type="AlphaFoldDB" id="A0A401NPS6"/>
<dbReference type="PANTHER" id="PTHR23503">
    <property type="entry name" value="SOLUTE CARRIER FAMILY 2"/>
    <property type="match status" value="1"/>
</dbReference>
<dbReference type="InterPro" id="IPR045263">
    <property type="entry name" value="GLUT"/>
</dbReference>
<evidence type="ECO:0000313" key="9">
    <source>
        <dbReference type="Proteomes" id="UP000288216"/>
    </source>
</evidence>
<keyword evidence="9" id="KW-1185">Reference proteome</keyword>
<comment type="caution">
    <text evidence="8">The sequence shown here is derived from an EMBL/GenBank/DDBJ whole genome shotgun (WGS) entry which is preliminary data.</text>
</comment>
<dbReference type="STRING" id="75743.A0A401NPS6"/>
<dbReference type="PROSITE" id="PS50850">
    <property type="entry name" value="MFS"/>
    <property type="match status" value="1"/>
</dbReference>
<dbReference type="PANTHER" id="PTHR23503:SF1">
    <property type="entry name" value="MAJOR FACILITATOR SUPERFAMILY (MFS) PROFILE DOMAIN-CONTAINING PROTEIN"/>
    <property type="match status" value="1"/>
</dbReference>
<dbReference type="GO" id="GO:0055056">
    <property type="term" value="F:D-glucose transmembrane transporter activity"/>
    <property type="evidence" value="ECO:0007669"/>
    <property type="project" value="TreeGrafter"/>
</dbReference>
<dbReference type="InterPro" id="IPR036259">
    <property type="entry name" value="MFS_trans_sf"/>
</dbReference>
<proteinExistence type="predicted"/>
<evidence type="ECO:0000256" key="1">
    <source>
        <dbReference type="ARBA" id="ARBA00004141"/>
    </source>
</evidence>
<keyword evidence="2 6" id="KW-0812">Transmembrane</keyword>
<evidence type="ECO:0000256" key="5">
    <source>
        <dbReference type="SAM" id="MobiDB-lite"/>
    </source>
</evidence>
<dbReference type="PROSITE" id="PS00217">
    <property type="entry name" value="SUGAR_TRANSPORT_2"/>
    <property type="match status" value="1"/>
</dbReference>
<dbReference type="Pfam" id="PF00083">
    <property type="entry name" value="Sugar_tr"/>
    <property type="match status" value="2"/>
</dbReference>
<feature type="transmembrane region" description="Helical" evidence="6">
    <location>
        <begin position="161"/>
        <end position="179"/>
    </location>
</feature>
<dbReference type="OrthoDB" id="8120565at2759"/>
<dbReference type="Proteomes" id="UP000288216">
    <property type="component" value="Unassembled WGS sequence"/>
</dbReference>
<dbReference type="GO" id="GO:0005886">
    <property type="term" value="C:plasma membrane"/>
    <property type="evidence" value="ECO:0007669"/>
    <property type="project" value="TreeGrafter"/>
</dbReference>
<evidence type="ECO:0000313" key="8">
    <source>
        <dbReference type="EMBL" id="GCB62880.1"/>
    </source>
</evidence>
<organism evidence="8 9">
    <name type="scientific">Scyliorhinus torazame</name>
    <name type="common">Cloudy catshark</name>
    <name type="synonym">Catulus torazame</name>
    <dbReference type="NCBI Taxonomy" id="75743"/>
    <lineage>
        <taxon>Eukaryota</taxon>
        <taxon>Metazoa</taxon>
        <taxon>Chordata</taxon>
        <taxon>Craniata</taxon>
        <taxon>Vertebrata</taxon>
        <taxon>Chondrichthyes</taxon>
        <taxon>Elasmobranchii</taxon>
        <taxon>Galeomorphii</taxon>
        <taxon>Galeoidea</taxon>
        <taxon>Carcharhiniformes</taxon>
        <taxon>Scyliorhinidae</taxon>
        <taxon>Scyliorhinus</taxon>
    </lineage>
</organism>
<protein>
    <recommendedName>
        <fullName evidence="7">Major facilitator superfamily (MFS) profile domain-containing protein</fullName>
    </recommendedName>
</protein>
<dbReference type="InterPro" id="IPR005828">
    <property type="entry name" value="MFS_sugar_transport-like"/>
</dbReference>
<sequence length="373" mass="41189">MQGTSAEEARRGGGQRSYRRLPATMGEELPEEEMEDDAKGDEAEEVLEGKDVGYGRCSCWEELPALTFVFQHPSVTLFLAVFSTGIGGTFQYGYNISIINAPTMYVQKFINETWEVRYSSGLDRDLLRLLWSIIVSTFTLGGFLGAWLGGPLAVRFGRKGTLLLINVIVLAGSALMGASNPAGTFELLIVGRLLVGLHSGVTLCVQPMYLGEIAPKALRGTISMGSSITLTAGIFIGQVMGQRRFHNADTYWSELEGLERERAETQLQQSKQLCQLLTDRSTRWQLVTIIILNAAQQCSGINAIYFYATYVFNQAGIAEAYIPYVTLGTGASECLSALCCVSRKDSSKPIKHQWLFQKPMRWFPWFDSPAIGK</sequence>
<dbReference type="Gene3D" id="1.20.1250.20">
    <property type="entry name" value="MFS general substrate transporter like domains"/>
    <property type="match status" value="2"/>
</dbReference>
<accession>A0A401NPS6</accession>